<dbReference type="OrthoDB" id="9793626at2"/>
<comment type="caution">
    <text evidence="5">The sequence shown here is derived from an EMBL/GenBank/DDBJ whole genome shotgun (WGS) entry which is preliminary data.</text>
</comment>
<dbReference type="SUPFAM" id="SSF52283">
    <property type="entry name" value="Formate/glycerate dehydrogenase catalytic domain-like"/>
    <property type="match status" value="1"/>
</dbReference>
<evidence type="ECO:0000256" key="3">
    <source>
        <dbReference type="RuleBase" id="RU003719"/>
    </source>
</evidence>
<dbReference type="Gene3D" id="3.40.50.720">
    <property type="entry name" value="NAD(P)-binding Rossmann-like Domain"/>
    <property type="match status" value="2"/>
</dbReference>
<dbReference type="EMBL" id="QLIX01000010">
    <property type="protein sequence ID" value="RAI58201.1"/>
    <property type="molecule type" value="Genomic_DNA"/>
</dbReference>
<keyword evidence="2" id="KW-0520">NAD</keyword>
<dbReference type="InterPro" id="IPR050223">
    <property type="entry name" value="D-isomer_2-hydroxyacid_DH"/>
</dbReference>
<dbReference type="SUPFAM" id="SSF51735">
    <property type="entry name" value="NAD(P)-binding Rossmann-fold domains"/>
    <property type="match status" value="1"/>
</dbReference>
<dbReference type="PANTHER" id="PTHR10996">
    <property type="entry name" value="2-HYDROXYACID DEHYDROGENASE-RELATED"/>
    <property type="match status" value="1"/>
</dbReference>
<dbReference type="PANTHER" id="PTHR10996:SF178">
    <property type="entry name" value="2-HYDROXYACID DEHYDROGENASE YGL185C-RELATED"/>
    <property type="match status" value="1"/>
</dbReference>
<dbReference type="GO" id="GO:0016618">
    <property type="term" value="F:hydroxypyruvate reductase [NAD(P)H] activity"/>
    <property type="evidence" value="ECO:0007669"/>
    <property type="project" value="TreeGrafter"/>
</dbReference>
<dbReference type="Pfam" id="PF00389">
    <property type="entry name" value="2-Hacid_dh"/>
    <property type="match status" value="1"/>
</dbReference>
<dbReference type="InterPro" id="IPR015878">
    <property type="entry name" value="Ado_hCys_hydrolase_NAD-bd"/>
</dbReference>
<accession>A0A327M4K1</accession>
<dbReference type="GO" id="GO:0005829">
    <property type="term" value="C:cytosol"/>
    <property type="evidence" value="ECO:0007669"/>
    <property type="project" value="TreeGrafter"/>
</dbReference>
<dbReference type="InterPro" id="IPR006139">
    <property type="entry name" value="D-isomer_2_OHA_DH_cat_dom"/>
</dbReference>
<dbReference type="GO" id="GO:0030267">
    <property type="term" value="F:glyoxylate reductase (NADPH) activity"/>
    <property type="evidence" value="ECO:0007669"/>
    <property type="project" value="TreeGrafter"/>
</dbReference>
<dbReference type="AlphaFoldDB" id="A0A327M4K1"/>
<evidence type="ECO:0000259" key="4">
    <source>
        <dbReference type="SMART" id="SM00997"/>
    </source>
</evidence>
<name>A0A327M4K1_9PROT</name>
<evidence type="ECO:0000313" key="6">
    <source>
        <dbReference type="Proteomes" id="UP000249065"/>
    </source>
</evidence>
<evidence type="ECO:0000256" key="1">
    <source>
        <dbReference type="ARBA" id="ARBA00023002"/>
    </source>
</evidence>
<gene>
    <name evidence="5" type="ORF">DOO78_14335</name>
</gene>
<dbReference type="InterPro" id="IPR006140">
    <property type="entry name" value="D-isomer_DH_NAD-bd"/>
</dbReference>
<organism evidence="5 6">
    <name type="scientific">Roseicella frigidaeris</name>
    <dbReference type="NCBI Taxonomy" id="2230885"/>
    <lineage>
        <taxon>Bacteria</taxon>
        <taxon>Pseudomonadati</taxon>
        <taxon>Pseudomonadota</taxon>
        <taxon>Alphaproteobacteria</taxon>
        <taxon>Acetobacterales</taxon>
        <taxon>Roseomonadaceae</taxon>
        <taxon>Roseicella</taxon>
    </lineage>
</organism>
<keyword evidence="1 3" id="KW-0560">Oxidoreductase</keyword>
<proteinExistence type="inferred from homology"/>
<dbReference type="Pfam" id="PF02826">
    <property type="entry name" value="2-Hacid_dh_C"/>
    <property type="match status" value="1"/>
</dbReference>
<dbReference type="CDD" id="cd12173">
    <property type="entry name" value="PGDH_4"/>
    <property type="match status" value="1"/>
</dbReference>
<dbReference type="SMART" id="SM00997">
    <property type="entry name" value="AdoHcyase_NAD"/>
    <property type="match status" value="1"/>
</dbReference>
<dbReference type="InterPro" id="IPR036291">
    <property type="entry name" value="NAD(P)-bd_dom_sf"/>
</dbReference>
<dbReference type="Proteomes" id="UP000249065">
    <property type="component" value="Unassembled WGS sequence"/>
</dbReference>
<dbReference type="GO" id="GO:0051287">
    <property type="term" value="F:NAD binding"/>
    <property type="evidence" value="ECO:0007669"/>
    <property type="project" value="InterPro"/>
</dbReference>
<keyword evidence="6" id="KW-1185">Reference proteome</keyword>
<comment type="similarity">
    <text evidence="3">Belongs to the D-isomer specific 2-hydroxyacid dehydrogenase family.</text>
</comment>
<evidence type="ECO:0000256" key="2">
    <source>
        <dbReference type="ARBA" id="ARBA00023027"/>
    </source>
</evidence>
<evidence type="ECO:0000313" key="5">
    <source>
        <dbReference type="EMBL" id="RAI58201.1"/>
    </source>
</evidence>
<sequence length="339" mass="36701">MPQRQRGKDPVMPHRVLLCRTLHPAGMAVLQARPDLEIVALHDPPVEQFHQHLSSADAALCWLERVDRAALAAAPRLKVVSRYGVGFDTVDIPACTERDIPVMVTNGANDLSVAEHAMMLLLAVARRALDHDRHVRGGGWWDGPDPRMVDLAGRSVLVVGYGRIGSRVANYCRAFHMRVMVMDPGFHPARIAADGFVPVRDLHQGLAQADVVTLHCPLSPATRHLMDEAAFAALKPGAILVNTARGPIVSQPALVAALQSGRLHGAGLDVLEVEPSDAGNPLFALPNLVISPHNAASTEEGLARMARQAAQNILDVLDGRRDPAFMVNAELARPQDQRR</sequence>
<reference evidence="6" key="1">
    <citation type="submission" date="2018-06" db="EMBL/GenBank/DDBJ databases">
        <authorList>
            <person name="Khan S.A."/>
        </authorList>
    </citation>
    <scope>NUCLEOTIDE SEQUENCE [LARGE SCALE GENOMIC DNA]</scope>
    <source>
        <strain evidence="6">DB-1506</strain>
    </source>
</reference>
<feature type="domain" description="S-adenosyl-L-homocysteine hydrolase NAD binding" evidence="4">
    <location>
        <begin position="132"/>
        <end position="293"/>
    </location>
</feature>
<protein>
    <recommendedName>
        <fullName evidence="4">S-adenosyl-L-homocysteine hydrolase NAD binding domain-containing protein</fullName>
    </recommendedName>
</protein>